<dbReference type="GO" id="GO:0016874">
    <property type="term" value="F:ligase activity"/>
    <property type="evidence" value="ECO:0007669"/>
    <property type="project" value="UniProtKB-KW"/>
</dbReference>
<keyword evidence="3 4" id="KW-0067">ATP-binding</keyword>
<dbReference type="EMBL" id="JACHIF010000004">
    <property type="protein sequence ID" value="MBB5038344.1"/>
    <property type="molecule type" value="Genomic_DNA"/>
</dbReference>
<keyword evidence="1" id="KW-0436">Ligase</keyword>
<accession>A0A7W8DQ37</accession>
<dbReference type="GO" id="GO:0005524">
    <property type="term" value="F:ATP binding"/>
    <property type="evidence" value="ECO:0007669"/>
    <property type="project" value="UniProtKB-UniRule"/>
</dbReference>
<dbReference type="SUPFAM" id="SSF52440">
    <property type="entry name" value="PreATP-grasp domain"/>
    <property type="match status" value="1"/>
</dbReference>
<dbReference type="Pfam" id="PF13535">
    <property type="entry name" value="ATP-grasp_4"/>
    <property type="match status" value="1"/>
</dbReference>
<gene>
    <name evidence="6" type="ORF">HNQ64_002602</name>
</gene>
<keyword evidence="2 4" id="KW-0547">Nucleotide-binding</keyword>
<dbReference type="InterPro" id="IPR011761">
    <property type="entry name" value="ATP-grasp"/>
</dbReference>
<evidence type="ECO:0000256" key="2">
    <source>
        <dbReference type="ARBA" id="ARBA00022741"/>
    </source>
</evidence>
<dbReference type="Gene3D" id="3.40.50.20">
    <property type="match status" value="1"/>
</dbReference>
<dbReference type="InterPro" id="IPR052032">
    <property type="entry name" value="ATP-dep_AA_Ligase"/>
</dbReference>
<dbReference type="Pfam" id="PF18603">
    <property type="entry name" value="LAL_C2"/>
    <property type="match status" value="1"/>
</dbReference>
<dbReference type="RefSeq" id="WP_184209051.1">
    <property type="nucleotide sequence ID" value="NZ_JACHIF010000004.1"/>
</dbReference>
<dbReference type="AlphaFoldDB" id="A0A7W8DQ37"/>
<dbReference type="Proteomes" id="UP000534294">
    <property type="component" value="Unassembled WGS sequence"/>
</dbReference>
<evidence type="ECO:0000259" key="5">
    <source>
        <dbReference type="PROSITE" id="PS50975"/>
    </source>
</evidence>
<proteinExistence type="predicted"/>
<dbReference type="SUPFAM" id="SSF56059">
    <property type="entry name" value="Glutathione synthetase ATP-binding domain-like"/>
    <property type="match status" value="1"/>
</dbReference>
<reference evidence="6 7" key="1">
    <citation type="submission" date="2020-08" db="EMBL/GenBank/DDBJ databases">
        <title>Genomic Encyclopedia of Type Strains, Phase IV (KMG-IV): sequencing the most valuable type-strain genomes for metagenomic binning, comparative biology and taxonomic classification.</title>
        <authorList>
            <person name="Goeker M."/>
        </authorList>
    </citation>
    <scope>NUCLEOTIDE SEQUENCE [LARGE SCALE GENOMIC DNA]</scope>
    <source>
        <strain evidence="6 7">DSM 12251</strain>
    </source>
</reference>
<dbReference type="PANTHER" id="PTHR43585:SF2">
    <property type="entry name" value="ATP-GRASP ENZYME FSQD"/>
    <property type="match status" value="1"/>
</dbReference>
<dbReference type="GO" id="GO:0046872">
    <property type="term" value="F:metal ion binding"/>
    <property type="evidence" value="ECO:0007669"/>
    <property type="project" value="InterPro"/>
</dbReference>
<name>A0A7W8DQ37_9BACT</name>
<dbReference type="PANTHER" id="PTHR43585">
    <property type="entry name" value="FUMIPYRROLE BIOSYNTHESIS PROTEIN C"/>
    <property type="match status" value="1"/>
</dbReference>
<keyword evidence="7" id="KW-1185">Reference proteome</keyword>
<dbReference type="InterPro" id="IPR040570">
    <property type="entry name" value="LAL_C2"/>
</dbReference>
<evidence type="ECO:0000313" key="6">
    <source>
        <dbReference type="EMBL" id="MBB5038344.1"/>
    </source>
</evidence>
<dbReference type="Gene3D" id="3.30.470.20">
    <property type="entry name" value="ATP-grasp fold, B domain"/>
    <property type="match status" value="1"/>
</dbReference>
<comment type="caution">
    <text evidence="6">The sequence shown here is derived from an EMBL/GenBank/DDBJ whole genome shotgun (WGS) entry which is preliminary data.</text>
</comment>
<feature type="domain" description="ATP-grasp" evidence="5">
    <location>
        <begin position="108"/>
        <end position="302"/>
    </location>
</feature>
<dbReference type="SMART" id="SM01209">
    <property type="entry name" value="GARS_A"/>
    <property type="match status" value="1"/>
</dbReference>
<evidence type="ECO:0000313" key="7">
    <source>
        <dbReference type="Proteomes" id="UP000534294"/>
    </source>
</evidence>
<dbReference type="PROSITE" id="PS50975">
    <property type="entry name" value="ATP_GRASP"/>
    <property type="match status" value="1"/>
</dbReference>
<organism evidence="6 7">
    <name type="scientific">Prosthecobacter dejongeii</name>
    <dbReference type="NCBI Taxonomy" id="48465"/>
    <lineage>
        <taxon>Bacteria</taxon>
        <taxon>Pseudomonadati</taxon>
        <taxon>Verrucomicrobiota</taxon>
        <taxon>Verrucomicrobiia</taxon>
        <taxon>Verrucomicrobiales</taxon>
        <taxon>Verrucomicrobiaceae</taxon>
        <taxon>Prosthecobacter</taxon>
    </lineage>
</organism>
<dbReference type="InterPro" id="IPR016185">
    <property type="entry name" value="PreATP-grasp_dom_sf"/>
</dbReference>
<evidence type="ECO:0000256" key="1">
    <source>
        <dbReference type="ARBA" id="ARBA00022598"/>
    </source>
</evidence>
<sequence length="396" mass="42667">MKEKILFVAAGLAQAPAIREAQLMGYEVAAMDGDATAPGLADAPTTYVANILDAQEIIRVAHEFGAQAIVSVCCDVAMEAVAIACQELKLPGIPLEVVRVSRSKLLQREAMRREGLLVPQFAAVQTEEAALATWDSFKTAAGVIKPVDASGSRGVSYVNDRDQVISAFELAKQNSRSGQVMVESFMPGIEYSVEAWVVGTEVHVLATSMKVRTQPPYLLDRQVHFPDDLSLEHRQTMIAHAIRAIQACGFRDCPVHLECIYSPEGPMIVELAARGAGFKVFTEMLPRVTGLSTARASIQAALGEVPHLPDQHQGQSASLVFIDPIPGEFVRAEGLEAARAVTGISEVIIYPKPGQVLHELRSGSDRAGHILTYSAEPTACRAAAQTALNHIRLITR</sequence>
<evidence type="ECO:0000256" key="4">
    <source>
        <dbReference type="PROSITE-ProRule" id="PRU00409"/>
    </source>
</evidence>
<evidence type="ECO:0000256" key="3">
    <source>
        <dbReference type="ARBA" id="ARBA00022840"/>
    </source>
</evidence>
<protein>
    <submittedName>
        <fullName evidence="6">Biotin carboxylase</fullName>
    </submittedName>
</protein>
<dbReference type="InterPro" id="IPR013815">
    <property type="entry name" value="ATP_grasp_subdomain_1"/>
</dbReference>
<dbReference type="Gene3D" id="3.30.1490.20">
    <property type="entry name" value="ATP-grasp fold, A domain"/>
    <property type="match status" value="1"/>
</dbReference>